<accession>A0A5M4B2P7</accession>
<protein>
    <recommendedName>
        <fullName evidence="2">Signal transduction histidine kinase internal region domain-containing protein</fullName>
    </recommendedName>
</protein>
<proteinExistence type="predicted"/>
<keyword evidence="1" id="KW-0812">Transmembrane</keyword>
<reference evidence="3 4" key="1">
    <citation type="submission" date="2019-10" db="EMBL/GenBank/DDBJ databases">
        <title>Prolixibacter strains distinguished by the presence of nitrate reductase genes were adept at nitrate-dependent anaerobic corrosion of metallic iron and carbon steel.</title>
        <authorList>
            <person name="Iino T."/>
            <person name="Shono N."/>
            <person name="Ito K."/>
            <person name="Nakamura R."/>
            <person name="Sueoka K."/>
            <person name="Harayama S."/>
            <person name="Ohkuma M."/>
        </authorList>
    </citation>
    <scope>NUCLEOTIDE SEQUENCE [LARGE SCALE GENOMIC DNA]</scope>
    <source>
        <strain evidence="3 4">JCM 13498</strain>
    </source>
</reference>
<evidence type="ECO:0000256" key="1">
    <source>
        <dbReference type="SAM" id="Phobius"/>
    </source>
</evidence>
<dbReference type="AlphaFoldDB" id="A0A5M4B2P7"/>
<dbReference type="GO" id="GO:0000155">
    <property type="term" value="F:phosphorelay sensor kinase activity"/>
    <property type="evidence" value="ECO:0007669"/>
    <property type="project" value="InterPro"/>
</dbReference>
<dbReference type="PANTHER" id="PTHR34220:SF7">
    <property type="entry name" value="SENSOR HISTIDINE KINASE YPDA"/>
    <property type="match status" value="1"/>
</dbReference>
<gene>
    <name evidence="3" type="ORF">PbJCM13498_32170</name>
</gene>
<organism evidence="3 4">
    <name type="scientific">Prolixibacter bellariivorans</name>
    <dbReference type="NCBI Taxonomy" id="314319"/>
    <lineage>
        <taxon>Bacteria</taxon>
        <taxon>Pseudomonadati</taxon>
        <taxon>Bacteroidota</taxon>
        <taxon>Bacteroidia</taxon>
        <taxon>Marinilabiliales</taxon>
        <taxon>Prolixibacteraceae</taxon>
        <taxon>Prolixibacter</taxon>
    </lineage>
</organism>
<dbReference type="PANTHER" id="PTHR34220">
    <property type="entry name" value="SENSOR HISTIDINE KINASE YPDA"/>
    <property type="match status" value="1"/>
</dbReference>
<sequence length="331" mass="38845">MAPVIFWALIFLVKMIRVFPFYEGPSLTEHLETIVITTSLELIPFCLFYFYLIPQLFSKGRMFWYAVLLSVLFLASFGFVWGWVYYYRGVVTSHQEQMVIYKASLGHNILSVLYAFVLGFTVEWLEQFRKQKEITEKQIRSELALLRSQINPHFLFNTLNNINSFSGSNPEKTSFAIIKLSEIMRYMLYDARDELVPLEKEIAYIRNYLSLQRLRFRNPEFVKCDISDETGHVMVPPLLFITFIENAFKHGKTSMTNSIGIKLRVTQSTIHFDCMNHIRNKSNTEEQAEGGIGIENTKRRLELLFPKRHQLLIENDGQVFHVQLKIRLNEN</sequence>
<dbReference type="GO" id="GO:0016020">
    <property type="term" value="C:membrane"/>
    <property type="evidence" value="ECO:0007669"/>
    <property type="project" value="InterPro"/>
</dbReference>
<feature type="transmembrane region" description="Helical" evidence="1">
    <location>
        <begin position="64"/>
        <end position="85"/>
    </location>
</feature>
<dbReference type="InterPro" id="IPR010559">
    <property type="entry name" value="Sig_transdc_His_kin_internal"/>
</dbReference>
<comment type="caution">
    <text evidence="3">The sequence shown here is derived from an EMBL/GenBank/DDBJ whole genome shotgun (WGS) entry which is preliminary data.</text>
</comment>
<feature type="transmembrane region" description="Helical" evidence="1">
    <location>
        <begin position="34"/>
        <end position="52"/>
    </location>
</feature>
<feature type="transmembrane region" description="Helical" evidence="1">
    <location>
        <begin position="105"/>
        <end position="125"/>
    </location>
</feature>
<feature type="domain" description="Signal transduction histidine kinase internal region" evidence="2">
    <location>
        <begin position="142"/>
        <end position="218"/>
    </location>
</feature>
<keyword evidence="1" id="KW-0472">Membrane</keyword>
<keyword evidence="1" id="KW-1133">Transmembrane helix</keyword>
<dbReference type="Pfam" id="PF06580">
    <property type="entry name" value="His_kinase"/>
    <property type="match status" value="1"/>
</dbReference>
<evidence type="ECO:0000259" key="2">
    <source>
        <dbReference type="Pfam" id="PF06580"/>
    </source>
</evidence>
<evidence type="ECO:0000313" key="3">
    <source>
        <dbReference type="EMBL" id="GET34354.1"/>
    </source>
</evidence>
<name>A0A5M4B2P7_9BACT</name>
<dbReference type="Proteomes" id="UP000391834">
    <property type="component" value="Unassembled WGS sequence"/>
</dbReference>
<dbReference type="EMBL" id="BLAX01000001">
    <property type="protein sequence ID" value="GET34354.1"/>
    <property type="molecule type" value="Genomic_DNA"/>
</dbReference>
<keyword evidence="4" id="KW-1185">Reference proteome</keyword>
<evidence type="ECO:0000313" key="4">
    <source>
        <dbReference type="Proteomes" id="UP000391834"/>
    </source>
</evidence>
<dbReference type="InterPro" id="IPR050640">
    <property type="entry name" value="Bact_2-comp_sensor_kinase"/>
</dbReference>